<reference evidence="3 4" key="1">
    <citation type="journal article" date="2015" name="Genome Announc.">
        <title>Expanding the biotechnology potential of lactobacilli through comparative genomics of 213 strains and associated genera.</title>
        <authorList>
            <person name="Sun Z."/>
            <person name="Harris H.M."/>
            <person name="McCann A."/>
            <person name="Guo C."/>
            <person name="Argimon S."/>
            <person name="Zhang W."/>
            <person name="Yang X."/>
            <person name="Jeffery I.B."/>
            <person name="Cooney J.C."/>
            <person name="Kagawa T.F."/>
            <person name="Liu W."/>
            <person name="Song Y."/>
            <person name="Salvetti E."/>
            <person name="Wrobel A."/>
            <person name="Rasinkangas P."/>
            <person name="Parkhill J."/>
            <person name="Rea M.C."/>
            <person name="O'Sullivan O."/>
            <person name="Ritari J."/>
            <person name="Douillard F.P."/>
            <person name="Paul Ross R."/>
            <person name="Yang R."/>
            <person name="Briner A.E."/>
            <person name="Felis G.E."/>
            <person name="de Vos W.M."/>
            <person name="Barrangou R."/>
            <person name="Klaenhammer T.R."/>
            <person name="Caufield P.W."/>
            <person name="Cui Y."/>
            <person name="Zhang H."/>
            <person name="O'Toole P.W."/>
        </authorList>
    </citation>
    <scope>NUCLEOTIDE SEQUENCE [LARGE SCALE GENOMIC DNA]</scope>
    <source>
        <strain evidence="3 4">DSM 20178</strain>
    </source>
</reference>
<comment type="caution">
    <text evidence="3">The sequence shown here is derived from an EMBL/GenBank/DDBJ whole genome shotgun (WGS) entry which is preliminary data.</text>
</comment>
<accession>A0A0R1EW92</accession>
<evidence type="ECO:0000313" key="4">
    <source>
        <dbReference type="Proteomes" id="UP000051984"/>
    </source>
</evidence>
<gene>
    <name evidence="3" type="ORF">FD51_GL000140</name>
</gene>
<dbReference type="HAMAP" id="MF_01103">
    <property type="entry name" value="UPF0291"/>
    <property type="match status" value="1"/>
</dbReference>
<protein>
    <recommendedName>
        <fullName evidence="2">UPF0291 protein FD51_GL000140</fullName>
    </recommendedName>
</protein>
<comment type="similarity">
    <text evidence="2">Belongs to the UPF0291 family.</text>
</comment>
<proteinExistence type="inferred from homology"/>
<comment type="subcellular location">
    <subcellularLocation>
        <location evidence="2">Cytoplasm</location>
    </subcellularLocation>
</comment>
<evidence type="ECO:0000313" key="3">
    <source>
        <dbReference type="EMBL" id="KRK13584.1"/>
    </source>
</evidence>
<dbReference type="Proteomes" id="UP000051984">
    <property type="component" value="Unassembled WGS sequence"/>
</dbReference>
<dbReference type="GO" id="GO:0005737">
    <property type="term" value="C:cytoplasm"/>
    <property type="evidence" value="ECO:0007669"/>
    <property type="project" value="UniProtKB-SubCell"/>
</dbReference>
<dbReference type="eggNOG" id="COG4224">
    <property type="taxonomic scope" value="Bacteria"/>
</dbReference>
<dbReference type="PANTHER" id="PTHR37300">
    <property type="entry name" value="UPF0291 PROTEIN CBO2609/CLC_2481"/>
    <property type="match status" value="1"/>
</dbReference>
<dbReference type="PANTHER" id="PTHR37300:SF1">
    <property type="entry name" value="UPF0291 PROTEIN YNZC"/>
    <property type="match status" value="1"/>
</dbReference>
<name>A0A0R1EW92_LACZE</name>
<dbReference type="EMBL" id="AZCT01000001">
    <property type="protein sequence ID" value="KRK13584.1"/>
    <property type="molecule type" value="Genomic_DNA"/>
</dbReference>
<dbReference type="InterPro" id="IPR009242">
    <property type="entry name" value="DUF896"/>
</dbReference>
<evidence type="ECO:0000256" key="1">
    <source>
        <dbReference type="ARBA" id="ARBA00022490"/>
    </source>
</evidence>
<evidence type="ECO:0000256" key="2">
    <source>
        <dbReference type="HAMAP-Rule" id="MF_01103"/>
    </source>
</evidence>
<dbReference type="PATRIC" id="fig|1423816.3.peg.143"/>
<dbReference type="AlphaFoldDB" id="A0A0R1EW92"/>
<sequence length="82" mass="9869">MMAQQPQERLDRINELAKKDRSVGLTPEEKIERQQLREAYLKDFRAGLRDQIEHTQVFDKKGHEITSKKVQKIQREHGWRKD</sequence>
<keyword evidence="1 2" id="KW-0963">Cytoplasm</keyword>
<dbReference type="Gene3D" id="1.10.287.540">
    <property type="entry name" value="Helix hairpin bin"/>
    <property type="match status" value="1"/>
</dbReference>
<dbReference type="Pfam" id="PF05979">
    <property type="entry name" value="DUF896"/>
    <property type="match status" value="1"/>
</dbReference>
<dbReference type="SUPFAM" id="SSF158221">
    <property type="entry name" value="YnzC-like"/>
    <property type="match status" value="1"/>
</dbReference>
<organism evidence="3 4">
    <name type="scientific">Lacticaseibacillus zeae DSM 20178 = KCTC 3804</name>
    <dbReference type="NCBI Taxonomy" id="1423816"/>
    <lineage>
        <taxon>Bacteria</taxon>
        <taxon>Bacillati</taxon>
        <taxon>Bacillota</taxon>
        <taxon>Bacilli</taxon>
        <taxon>Lactobacillales</taxon>
        <taxon>Lactobacillaceae</taxon>
        <taxon>Lacticaseibacillus</taxon>
    </lineage>
</organism>